<organism evidence="2 3">
    <name type="scientific">Macrophomina phaseolina (strain MS6)</name>
    <name type="common">Charcoal rot fungus</name>
    <dbReference type="NCBI Taxonomy" id="1126212"/>
    <lineage>
        <taxon>Eukaryota</taxon>
        <taxon>Fungi</taxon>
        <taxon>Dikarya</taxon>
        <taxon>Ascomycota</taxon>
        <taxon>Pezizomycotina</taxon>
        <taxon>Dothideomycetes</taxon>
        <taxon>Dothideomycetes incertae sedis</taxon>
        <taxon>Botryosphaeriales</taxon>
        <taxon>Botryosphaeriaceae</taxon>
        <taxon>Macrophomina</taxon>
    </lineage>
</organism>
<comment type="caution">
    <text evidence="2">The sequence shown here is derived from an EMBL/GenBank/DDBJ whole genome shotgun (WGS) entry which is preliminary data.</text>
</comment>
<accession>K2S054</accession>
<name>K2S054_MACPH</name>
<evidence type="ECO:0000256" key="1">
    <source>
        <dbReference type="SAM" id="Phobius"/>
    </source>
</evidence>
<reference evidence="2 3" key="1">
    <citation type="journal article" date="2012" name="BMC Genomics">
        <title>Tools to kill: Genome of one of the most destructive plant pathogenic fungi Macrophomina phaseolina.</title>
        <authorList>
            <person name="Islam M.S."/>
            <person name="Haque M.S."/>
            <person name="Islam M.M."/>
            <person name="Emdad E.M."/>
            <person name="Halim A."/>
            <person name="Hossen Q.M.M."/>
            <person name="Hossain M.Z."/>
            <person name="Ahmed B."/>
            <person name="Rahim S."/>
            <person name="Rahman M.S."/>
            <person name="Alam M.M."/>
            <person name="Hou S."/>
            <person name="Wan X."/>
            <person name="Saito J.A."/>
            <person name="Alam M."/>
        </authorList>
    </citation>
    <scope>NUCLEOTIDE SEQUENCE [LARGE SCALE GENOMIC DNA]</scope>
    <source>
        <strain evidence="2 3">MS6</strain>
    </source>
</reference>
<dbReference type="InParanoid" id="K2S054"/>
<keyword evidence="1" id="KW-0472">Membrane</keyword>
<dbReference type="EMBL" id="AHHD01000208">
    <property type="protein sequence ID" value="EKG18362.1"/>
    <property type="molecule type" value="Genomic_DNA"/>
</dbReference>
<dbReference type="HOGENOM" id="CLU_1993038_0_0_1"/>
<proteinExistence type="predicted"/>
<dbReference type="AlphaFoldDB" id="K2S054"/>
<keyword evidence="1" id="KW-0812">Transmembrane</keyword>
<evidence type="ECO:0000313" key="2">
    <source>
        <dbReference type="EMBL" id="EKG18362.1"/>
    </source>
</evidence>
<sequence>MEMGANTLDPVKRLKFFDLLFFCVWLPIYMLVLEHTKAHPRFIIQPPVKEANSPVTFEDTPFLSEFLLLSVNILSHFLLEEWQEHTSAQCSFIFPRFLLIIFFDSPRAYLLYLKLIPYWCTQYGV</sequence>
<keyword evidence="1" id="KW-1133">Transmembrane helix</keyword>
<gene>
    <name evidence="2" type="ORF">MPH_04363</name>
</gene>
<protein>
    <submittedName>
        <fullName evidence="2">Uncharacterized protein</fullName>
    </submittedName>
</protein>
<dbReference type="VEuPathDB" id="FungiDB:MPH_04363"/>
<dbReference type="Proteomes" id="UP000007129">
    <property type="component" value="Unassembled WGS sequence"/>
</dbReference>
<feature type="transmembrane region" description="Helical" evidence="1">
    <location>
        <begin position="16"/>
        <end position="33"/>
    </location>
</feature>
<evidence type="ECO:0000313" key="3">
    <source>
        <dbReference type="Proteomes" id="UP000007129"/>
    </source>
</evidence>